<dbReference type="OrthoDB" id="324419at2759"/>
<evidence type="ECO:0000313" key="2">
    <source>
        <dbReference type="Proteomes" id="UP000009168"/>
    </source>
</evidence>
<dbReference type="KEGG" id="tet:TTHERM_00145640"/>
<accession>I7M7C3</accession>
<reference evidence="2" key="1">
    <citation type="journal article" date="2006" name="PLoS Biol.">
        <title>Macronuclear genome sequence of the ciliate Tetrahymena thermophila, a model eukaryote.</title>
        <authorList>
            <person name="Eisen J.A."/>
            <person name="Coyne R.S."/>
            <person name="Wu M."/>
            <person name="Wu D."/>
            <person name="Thiagarajan M."/>
            <person name="Wortman J.R."/>
            <person name="Badger J.H."/>
            <person name="Ren Q."/>
            <person name="Amedeo P."/>
            <person name="Jones K.M."/>
            <person name="Tallon L.J."/>
            <person name="Delcher A.L."/>
            <person name="Salzberg S.L."/>
            <person name="Silva J.C."/>
            <person name="Haas B.J."/>
            <person name="Majoros W.H."/>
            <person name="Farzad M."/>
            <person name="Carlton J.M."/>
            <person name="Smith R.K. Jr."/>
            <person name="Garg J."/>
            <person name="Pearlman R.E."/>
            <person name="Karrer K.M."/>
            <person name="Sun L."/>
            <person name="Manning G."/>
            <person name="Elde N.C."/>
            <person name="Turkewitz A.P."/>
            <person name="Asai D.J."/>
            <person name="Wilkes D.E."/>
            <person name="Wang Y."/>
            <person name="Cai H."/>
            <person name="Collins K."/>
            <person name="Stewart B.A."/>
            <person name="Lee S.R."/>
            <person name="Wilamowska K."/>
            <person name="Weinberg Z."/>
            <person name="Ruzzo W.L."/>
            <person name="Wloga D."/>
            <person name="Gaertig J."/>
            <person name="Frankel J."/>
            <person name="Tsao C.-C."/>
            <person name="Gorovsky M.A."/>
            <person name="Keeling P.J."/>
            <person name="Waller R.F."/>
            <person name="Patron N.J."/>
            <person name="Cherry J.M."/>
            <person name="Stover N.A."/>
            <person name="Krieger C.J."/>
            <person name="del Toro C."/>
            <person name="Ryder H.F."/>
            <person name="Williamson S.C."/>
            <person name="Barbeau R.A."/>
            <person name="Hamilton E.P."/>
            <person name="Orias E."/>
        </authorList>
    </citation>
    <scope>NUCLEOTIDE SEQUENCE [LARGE SCALE GENOMIC DNA]</scope>
    <source>
        <strain evidence="2">SB210</strain>
    </source>
</reference>
<protein>
    <submittedName>
        <fullName evidence="1">Uncharacterized protein</fullName>
    </submittedName>
</protein>
<evidence type="ECO:0000313" key="1">
    <source>
        <dbReference type="EMBL" id="EAR90959.2"/>
    </source>
</evidence>
<dbReference type="eggNOG" id="ENOG502R2M7">
    <property type="taxonomic scope" value="Eukaryota"/>
</dbReference>
<name>I7M7C3_TETTS</name>
<gene>
    <name evidence="1" type="ORF">TTHERM_00145640</name>
</gene>
<organism evidence="1 2">
    <name type="scientific">Tetrahymena thermophila (strain SB210)</name>
    <dbReference type="NCBI Taxonomy" id="312017"/>
    <lineage>
        <taxon>Eukaryota</taxon>
        <taxon>Sar</taxon>
        <taxon>Alveolata</taxon>
        <taxon>Ciliophora</taxon>
        <taxon>Intramacronucleata</taxon>
        <taxon>Oligohymenophorea</taxon>
        <taxon>Hymenostomatida</taxon>
        <taxon>Tetrahymenina</taxon>
        <taxon>Tetrahymenidae</taxon>
        <taxon>Tetrahymena</taxon>
    </lineage>
</organism>
<dbReference type="RefSeq" id="XP_001011204.2">
    <property type="nucleotide sequence ID" value="XM_001011204.2"/>
</dbReference>
<sequence length="2388" mass="272434">MLSTSISNQDYLKVTLPFPLHNFLTPSGLAPSNLNIPTDLIVQYQSVDTNTNLPVGNIYDVLAFTQSVESYIYYLQFLDTNKNTINIPNNQWFNIIFTVQNLNATTYQKGSQVLQISMQTVSSTNDQIAIIYDENLIFGTFYLNDRVNSTLGISAIFIDQVNKYKLNQLQGIYVDIDLTSLNSNDIDDKFRIDIVTDNPNFLFVDQCFSALRYELPTIPQITQQNYTCNIDQSRNIINVLINKVVFIQQKLIRIQVFVQNPPIVELSGSLEVRLLRFYSPQIVASGYSYNLFQTTQVVLVNHNILLGWGLQSESTLPMSLKIIRGNSDSSYQPLNSIRVTFQVDQKTSDTNEIRVNVNLKQIQVASYILKGSIMTNLPSFPQKEVVCIETGKTNIINRQISCQGVGQLIPSTTYFISFKMFLAYDIYQDDLQTSNFGSITIDSIIQCQTRNRIFILSRSIEFIKYMISSSQANPLTSNKVNMINSDTQLNFLQNLKNFPNVKLLFRASDFEGYTDDVVIHNRSYLFDPFLKLNSYDDFIMPVNVQNFVTFAQQKINDMQIIEILMTRDTDNYPCRLHYNQLVTLSIPKNQNSFQTINGKNLQRSVSSFPVLVSSLENNRLPTSQIPFQPQNSGLRTSTSEQFLLFNTQFNFANDITNQITYNDVVLDNLIQKGVGFIILTNPNIRPYPYSYINNFISINPVTNSVYAEQKNINLIYNRQSASTSLNKYTSIKAIFNSGACLQHFISNPASQTEQQWLLSPFLISQFSSNMVDENVYDFYFQVIDYINGPIPNQVIRTTSLFNAYFITNNAFIDPPGSTSQTLNLYLTNMFQQINGGNNGYLVPTVIKIEGKLTSYQNSYINRLSVFFNNLKPFYKNSYSNDIYCGGSSNEIQLSCKAYLTQNYDINNYLTLSRIEIQATNLQQNFYLIVPVSQSFVGSPYQISLYLAGMKLAPFAVGSSLACFTSEVNYIQKILTTQPPYTMKFLTYTSAFNWSFKSSAFIGKTQEDFSFQALYTDSGITNFSPKSSAALVFTTDFPFYDTQISQVVTTTPNTCFYFRYSFDYYYASNYNLTSKYGIYCRNIPTTTNVDLQFKIIKSNVPYNHGQEILGYASWSKEDGLLTIVEQCIVTRVPLAKIGPLQLLSPVVTGNNLQQIVIYQFTTPVDLYFLKYGLFVEIKAAIPINTIPYQFVGNPQCQIQVQTSQSIYDIDSLQRGSVCTFYSILVSDSSHIFQITNIQGYFPAQTQLMFSIYYQPRVSVSSTSAQIQLLLSAGAQKEYIATSTLVTASYQSSLVANVQINSLTPLNSNSFMRSTILLKFSFVNRYWWVQESFSINMDKFATADNNLSNQMKCKILESDMSVSNRFQTVDVRDLTNLQIIPKVLIMTNPTIMNFYLQCLSIIIPSSPNTFSYKVGSISLPTTFSAPSFNSQPPIGQVDPQINKMYLSIGSDLEIQFTLTSSVVTLYGSQARVIISFPVYYPPRLSKENIISCYLLKPVYQSITCYITQLWMLEIRYFMTQIPPNTEFVILIAGVTQPLSYNQGTFYIYLDSDENDSSYDEYFTILDNLLDSSITSLFNTAIEVYKLTITSNYLRQNAVYYQFDIFIDSSAPNIQFGQAVMVSFPNIYDQPLRVNQELSCSIYNYNQTNIDYCSQCIISGLRVKMYVSQTMVLGQLYSIIIYTLRNPGRFDASVQKWVIEVSDASEQYIIMRSFDTTANYMIDEFIQNPYQSYINFYDSPSTSPNSKIVTQLTLIKGVFSNWLYIRPQNFNSMYLWQQSFILSSNQDQISTMKVETSAVVGAPGEIMVRIYSQNAIGQYDFQISKYGDSNFYSDLNIIRLYFSDLNVLPLSLSQSIYQIYTSTTSFNLYLQLNGQIYSSNLNLQFTVPPTGNLGLKLGNNLNQFTVNFNNGIMIGYLPIVLLDQTQFIPSSSVTLQVSFNGDNAKSYQWNTNTIQLQAIPNPSATLILQLIPQTSPSYINNKEFKFSCSQKGYFYYYVALYYHEKEEMCQYNQNTISQYAWAQNTITTDNSLYPCNSVFGVIYIDSTTLQTLQVENLLANRYYRIGAYCQSQLSTTTVITKLTFEQNTNNGSLYKIQVDFAQNPNINDIVKFLCYLSIHFTHHPKYVSTIDGITCQELSQRRLLTQQKILQFFTKGISYLKNKKRHLQSSNLIWNPSQCTTTYQLNNTAKVFSMNFYIDSNEIIPNDSATLTKILTDTTNGCFVSYTNQVLLGITTIVNIYKGQKVEQLAPTPRFNDPQSIFLGNTWAYLDQFSLTSTYGRIWGILVFANSTIFPSPRQIRAGLDSQDKNALAIKNQEFNFNYIREFNATFIGLNPGQSYIFYYVASNENPFESIQYSSVNMIKFTTIQIPLSSLMRQFKLLFLLLPIVFM</sequence>
<dbReference type="EMBL" id="GG662793">
    <property type="protein sequence ID" value="EAR90959.2"/>
    <property type="molecule type" value="Genomic_DNA"/>
</dbReference>
<proteinExistence type="predicted"/>
<dbReference type="Proteomes" id="UP000009168">
    <property type="component" value="Unassembled WGS sequence"/>
</dbReference>
<keyword evidence="2" id="KW-1185">Reference proteome</keyword>
<dbReference type="InParanoid" id="I7M7C3"/>
<dbReference type="GeneID" id="7836622"/>